<dbReference type="AlphaFoldDB" id="A0A3P7MKQ0"/>
<feature type="compositionally biased region" description="Polar residues" evidence="2">
    <location>
        <begin position="260"/>
        <end position="277"/>
    </location>
</feature>
<evidence type="ECO:0000256" key="1">
    <source>
        <dbReference type="PROSITE-ProRule" id="PRU00475"/>
    </source>
</evidence>
<gene>
    <name evidence="4" type="ORF">CGOC_LOCUS9484</name>
</gene>
<evidence type="ECO:0000313" key="4">
    <source>
        <dbReference type="EMBL" id="VDN23078.1"/>
    </source>
</evidence>
<dbReference type="GO" id="GO:0006338">
    <property type="term" value="P:chromatin remodeling"/>
    <property type="evidence" value="ECO:0007669"/>
    <property type="project" value="InterPro"/>
</dbReference>
<accession>A0A3P7MKQ0</accession>
<name>A0A3P7MKQ0_CYLGO</name>
<dbReference type="GO" id="GO:0045740">
    <property type="term" value="P:positive regulation of DNA replication"/>
    <property type="evidence" value="ECO:0007669"/>
    <property type="project" value="TreeGrafter"/>
</dbReference>
<evidence type="ECO:0000259" key="3">
    <source>
        <dbReference type="PROSITE" id="PS51136"/>
    </source>
</evidence>
<proteinExistence type="predicted"/>
<sequence length="300" mass="34282">MPLLNKKPIGRREVPPNVKLTDKVYYLEASNEIFTNYDEFFERMIQLNSTLFSCEYTGKTGLTYFEALESEKQAMKALGNFPPQLEQSILFLVRNYLCRGRFEDLLNDVSLFMKDRYFIGEECSYVDGTQRIPVRITGVHVLRDWQAESGNGKDPQIPPPEIFRYSLEFIEGNTHPDADLEDDFEQSLFDHTCLHRARSVASKPKLKLFLKNSCVVRKGRYDIKEKFISDIDTLTWESACGGPPPQFPQTPMLQRGRQPKAQNAVPSTSSTPTALEGTSTNAEGVFCLEPLWKGCRSLQR</sequence>
<protein>
    <recommendedName>
        <fullName evidence="3">WAC domain-containing protein</fullName>
    </recommendedName>
</protein>
<feature type="domain" description="WAC" evidence="3">
    <location>
        <begin position="22"/>
        <end position="131"/>
    </location>
</feature>
<dbReference type="EMBL" id="UYRV01107115">
    <property type="protein sequence ID" value="VDN23078.1"/>
    <property type="molecule type" value="Genomic_DNA"/>
</dbReference>
<feature type="region of interest" description="Disordered" evidence="2">
    <location>
        <begin position="239"/>
        <end position="277"/>
    </location>
</feature>
<reference evidence="4 5" key="1">
    <citation type="submission" date="2018-11" db="EMBL/GenBank/DDBJ databases">
        <authorList>
            <consortium name="Pathogen Informatics"/>
        </authorList>
    </citation>
    <scope>NUCLEOTIDE SEQUENCE [LARGE SCALE GENOMIC DNA]</scope>
</reference>
<organism evidence="4 5">
    <name type="scientific">Cylicostephanus goldi</name>
    <name type="common">Nematode worm</name>
    <dbReference type="NCBI Taxonomy" id="71465"/>
    <lineage>
        <taxon>Eukaryota</taxon>
        <taxon>Metazoa</taxon>
        <taxon>Ecdysozoa</taxon>
        <taxon>Nematoda</taxon>
        <taxon>Chromadorea</taxon>
        <taxon>Rhabditida</taxon>
        <taxon>Rhabditina</taxon>
        <taxon>Rhabditomorpha</taxon>
        <taxon>Strongyloidea</taxon>
        <taxon>Strongylidae</taxon>
        <taxon>Cylicostephanus</taxon>
    </lineage>
</organism>
<comment type="subcellular location">
    <subcellularLocation>
        <location evidence="1">Nucleus</location>
    </subcellularLocation>
</comment>
<dbReference type="InterPro" id="IPR047171">
    <property type="entry name" value="BAZ1A"/>
</dbReference>
<dbReference type="PANTHER" id="PTHR46510">
    <property type="entry name" value="BROMODOMAIN ADJACENT TO ZINC FINGER DOMAIN PROTEIN 1A"/>
    <property type="match status" value="1"/>
</dbReference>
<dbReference type="OrthoDB" id="332390at2759"/>
<dbReference type="GO" id="GO:0031445">
    <property type="term" value="P:regulation of heterochromatin formation"/>
    <property type="evidence" value="ECO:0007669"/>
    <property type="project" value="TreeGrafter"/>
</dbReference>
<keyword evidence="5" id="KW-1185">Reference proteome</keyword>
<dbReference type="PANTHER" id="PTHR46510:SF1">
    <property type="entry name" value="BROMODOMAIN ADJACENT TO ZINC FINGER DOMAIN PROTEIN 1A"/>
    <property type="match status" value="1"/>
</dbReference>
<dbReference type="Proteomes" id="UP000271889">
    <property type="component" value="Unassembled WGS sequence"/>
</dbReference>
<dbReference type="GO" id="GO:0000228">
    <property type="term" value="C:nuclear chromosome"/>
    <property type="evidence" value="ECO:0007669"/>
    <property type="project" value="TreeGrafter"/>
</dbReference>
<dbReference type="GO" id="GO:0003677">
    <property type="term" value="F:DNA binding"/>
    <property type="evidence" value="ECO:0007669"/>
    <property type="project" value="TreeGrafter"/>
</dbReference>
<dbReference type="Pfam" id="PF10537">
    <property type="entry name" value="WAC_Acf1_DNA_bd"/>
    <property type="match status" value="1"/>
</dbReference>
<evidence type="ECO:0000313" key="5">
    <source>
        <dbReference type="Proteomes" id="UP000271889"/>
    </source>
</evidence>
<keyword evidence="1" id="KW-0539">Nucleus</keyword>
<dbReference type="PROSITE" id="PS51136">
    <property type="entry name" value="WAC"/>
    <property type="match status" value="1"/>
</dbReference>
<dbReference type="InterPro" id="IPR013136">
    <property type="entry name" value="WSTF_Acf1_Cbp146"/>
</dbReference>
<dbReference type="GO" id="GO:0006355">
    <property type="term" value="P:regulation of DNA-templated transcription"/>
    <property type="evidence" value="ECO:0007669"/>
    <property type="project" value="TreeGrafter"/>
</dbReference>
<evidence type="ECO:0000256" key="2">
    <source>
        <dbReference type="SAM" id="MobiDB-lite"/>
    </source>
</evidence>
<dbReference type="GO" id="GO:0008623">
    <property type="term" value="C:CHRAC"/>
    <property type="evidence" value="ECO:0007669"/>
    <property type="project" value="TreeGrafter"/>
</dbReference>